<feature type="domain" description="DNA replication regulator Sld3 C-terminal" evidence="2">
    <location>
        <begin position="355"/>
        <end position="930"/>
    </location>
</feature>
<dbReference type="OrthoDB" id="5395343at2759"/>
<dbReference type="AlphaFoldDB" id="A0A167U4N4"/>
<dbReference type="Gene3D" id="1.20.58.2130">
    <property type="match status" value="1"/>
</dbReference>
<accession>A0A167U4N4</accession>
<dbReference type="Pfam" id="PF08639">
    <property type="entry name" value="Sld3_STD"/>
    <property type="match status" value="1"/>
</dbReference>
<keyword evidence="4" id="KW-1185">Reference proteome</keyword>
<evidence type="ECO:0000256" key="1">
    <source>
        <dbReference type="SAM" id="MobiDB-lite"/>
    </source>
</evidence>
<feature type="region of interest" description="Disordered" evidence="1">
    <location>
        <begin position="264"/>
        <end position="334"/>
    </location>
</feature>
<dbReference type="InterPro" id="IPR013948">
    <property type="entry name" value="DNA_replication_reg_Sld3_C"/>
</dbReference>
<dbReference type="GO" id="GO:0031261">
    <property type="term" value="C:DNA replication preinitiation complex"/>
    <property type="evidence" value="ECO:0007669"/>
    <property type="project" value="TreeGrafter"/>
</dbReference>
<proteinExistence type="predicted"/>
<feature type="compositionally biased region" description="Pro residues" evidence="1">
    <location>
        <begin position="37"/>
        <end position="50"/>
    </location>
</feature>
<dbReference type="GO" id="GO:0006270">
    <property type="term" value="P:DNA replication initiation"/>
    <property type="evidence" value="ECO:0007669"/>
    <property type="project" value="InterPro"/>
</dbReference>
<dbReference type="PANTHER" id="PTHR28067">
    <property type="entry name" value="DNA REPLICATION REGULATOR SLD3"/>
    <property type="match status" value="1"/>
</dbReference>
<feature type="compositionally biased region" description="Low complexity" evidence="1">
    <location>
        <begin position="265"/>
        <end position="280"/>
    </location>
</feature>
<feature type="region of interest" description="Disordered" evidence="1">
    <location>
        <begin position="827"/>
        <end position="855"/>
    </location>
</feature>
<name>A0A167U4N4_9HYPO</name>
<dbReference type="Proteomes" id="UP000076874">
    <property type="component" value="Unassembled WGS sequence"/>
</dbReference>
<dbReference type="PANTHER" id="PTHR28067:SF1">
    <property type="entry name" value="DNA REPLICATION REGULATOR SLD3"/>
    <property type="match status" value="1"/>
</dbReference>
<feature type="region of interest" description="Disordered" evidence="1">
    <location>
        <begin position="439"/>
        <end position="464"/>
    </location>
</feature>
<evidence type="ECO:0000313" key="4">
    <source>
        <dbReference type="Proteomes" id="UP000076874"/>
    </source>
</evidence>
<feature type="region of interest" description="Disordered" evidence="1">
    <location>
        <begin position="1"/>
        <end position="69"/>
    </location>
</feature>
<comment type="caution">
    <text evidence="3">The sequence shown here is derived from an EMBL/GenBank/DDBJ whole genome shotgun (WGS) entry which is preliminary data.</text>
</comment>
<feature type="compositionally biased region" description="Basic and acidic residues" evidence="1">
    <location>
        <begin position="693"/>
        <end position="704"/>
    </location>
</feature>
<feature type="region of interest" description="Disordered" evidence="1">
    <location>
        <begin position="637"/>
        <end position="758"/>
    </location>
</feature>
<protein>
    <submittedName>
        <fullName evidence="3">DNA replication regulator Sld3</fullName>
    </submittedName>
</protein>
<dbReference type="InterPro" id="IPR042511">
    <property type="entry name" value="Sld3"/>
</dbReference>
<organism evidence="3 4">
    <name type="scientific">Niveomyces insectorum RCEF 264</name>
    <dbReference type="NCBI Taxonomy" id="1081102"/>
    <lineage>
        <taxon>Eukaryota</taxon>
        <taxon>Fungi</taxon>
        <taxon>Dikarya</taxon>
        <taxon>Ascomycota</taxon>
        <taxon>Pezizomycotina</taxon>
        <taxon>Sordariomycetes</taxon>
        <taxon>Hypocreomycetidae</taxon>
        <taxon>Hypocreales</taxon>
        <taxon>Cordycipitaceae</taxon>
        <taxon>Niveomyces</taxon>
    </lineage>
</organism>
<evidence type="ECO:0000259" key="2">
    <source>
        <dbReference type="Pfam" id="PF08639"/>
    </source>
</evidence>
<sequence length="1133" mass="121377">MSASHSRSSSHALSRSASSAQPLARPSAPAPVFDSSPPRPQPDRALPPPASRKRRSDHGGLPDEAKRRRQAGGFLATDELLKPSIVVRAHPPNPLSKPCMLLPLMLLPREHLPLSCLDLSAPSGELPSGRRFQSHIRIMELEGRLGSNIVLLARSPASNSSTDGFSSASSIFAIERDDAGLYVLCKLGSWVDIRQLGELATAVCRQRMPASAEAAAAAAAAAAANVLEPALITPQVHKEQRRRRLAIAELQSVVKLRRAASQLVAEPGRTTTEPAEPAATDALPSPQEDGHNGVLAGDKAAADQPSLPPSAQAAHVTSAPLPTPPASDATRASPAVPVHPALAADPMDPPTADGIFQNIRNQYFEALYHSMGSLAYFAKGPLSRARAAFHLDCDANLEMDDLINFLKSLVLATTTIDKKYRETVPEIVNRLRTLGGIGDDLSDHAEPMRKSKKPKKPRFGSNGLYSDEERHVRKWWFANKPEPREDEVFPRPEEVRYTISCLRTRETQLQIILILEILALESMRPPASEAGESQLPGMAPEVPAVATAAKKDLPKKRSKHNFPRLIDVHADRLCIWQSTTSDEVKALAESQIRGGAHALPSAHSDPLRDFCVDIIVPFFQPRLPLICDSLNRKMGGPVIAPPSRSKTAHATDPPSNAKSKTKAQERYSLSSKLHPKAAKSGAAAATPGNSARSLERVLSNERLRRSVSRGPNDAIAQMRSATAAPIPGLKREMSEPVSSLAAIPRRASSTSLKERPANVLARSTSDMVVGSGSGNGNSQSNSVANKIDDVRARRKALVEAELQEAISALKKPNRELAGKAAVEAAERRLFKTSNNSRKIKKPSRPPPTDNPVQVKATPVNNRFRDVFVTTATESQENGGSGEFDTQYLLPTNRALLFPTRTERSQPVLVASSPRVVATPVAGRVLATPARVSTVPDSAVKATTAAAIMATKTTTSTIIETRPDTASAAFARPRSPRQHVSEEESALVQSPVLAMRAVPPPFASSGRFGAARPMLHEYSAAVDHDEMVPASSPLQARMRAPKAAGTTTTAAAMQREPSARPGIGILGDRRPSASNSSHQAVLFETPTKPRLVATTDGAAAVNTVTATPEPRPTAGGIQSLYQQMGWEDDFDDLG</sequence>
<dbReference type="STRING" id="1081102.A0A167U4N4"/>
<evidence type="ECO:0000313" key="3">
    <source>
        <dbReference type="EMBL" id="OAA61242.1"/>
    </source>
</evidence>
<feature type="compositionally biased region" description="Basic and acidic residues" evidence="1">
    <location>
        <begin position="57"/>
        <end position="66"/>
    </location>
</feature>
<reference evidence="3 4" key="1">
    <citation type="journal article" date="2016" name="Genome Biol. Evol.">
        <title>Divergent and convergent evolution of fungal pathogenicity.</title>
        <authorList>
            <person name="Shang Y."/>
            <person name="Xiao G."/>
            <person name="Zheng P."/>
            <person name="Cen K."/>
            <person name="Zhan S."/>
            <person name="Wang C."/>
        </authorList>
    </citation>
    <scope>NUCLEOTIDE SEQUENCE [LARGE SCALE GENOMIC DNA]</scope>
    <source>
        <strain evidence="3 4">RCEF 264</strain>
    </source>
</reference>
<feature type="region of interest" description="Disordered" evidence="1">
    <location>
        <begin position="964"/>
        <end position="984"/>
    </location>
</feature>
<feature type="region of interest" description="Disordered" evidence="1">
    <location>
        <begin position="1046"/>
        <end position="1077"/>
    </location>
</feature>
<gene>
    <name evidence="3" type="ORF">SPI_05266</name>
</gene>
<feature type="compositionally biased region" description="Low complexity" evidence="1">
    <location>
        <begin position="1"/>
        <end position="20"/>
    </location>
</feature>
<dbReference type="EMBL" id="AZHD01000008">
    <property type="protein sequence ID" value="OAA61242.1"/>
    <property type="molecule type" value="Genomic_DNA"/>
</dbReference>